<dbReference type="InterPro" id="IPR026444">
    <property type="entry name" value="Secre_tail"/>
</dbReference>
<dbReference type="Gene3D" id="2.60.40.10">
    <property type="entry name" value="Immunoglobulins"/>
    <property type="match status" value="4"/>
</dbReference>
<feature type="domain" description="Dystroglycan-type cadherin-like" evidence="2">
    <location>
        <begin position="997"/>
        <end position="1088"/>
    </location>
</feature>
<feature type="chain" id="PRO_5020259914" evidence="1">
    <location>
        <begin position="19"/>
        <end position="1357"/>
    </location>
</feature>
<dbReference type="Proteomes" id="UP000289703">
    <property type="component" value="Unassembled WGS sequence"/>
</dbReference>
<protein>
    <submittedName>
        <fullName evidence="3">T9SS type A sorting domain-containing protein</fullName>
    </submittedName>
</protein>
<comment type="caution">
    <text evidence="3">The sequence shown here is derived from an EMBL/GenBank/DDBJ whole genome shotgun (WGS) entry which is preliminary data.</text>
</comment>
<dbReference type="EMBL" id="SAXA01000012">
    <property type="protein sequence ID" value="RXQ91014.1"/>
    <property type="molecule type" value="Genomic_DNA"/>
</dbReference>
<dbReference type="NCBIfam" id="TIGR04183">
    <property type="entry name" value="Por_Secre_tail"/>
    <property type="match status" value="1"/>
</dbReference>
<dbReference type="InterPro" id="IPR013783">
    <property type="entry name" value="Ig-like_fold"/>
</dbReference>
<gene>
    <name evidence="3" type="ORF">EO244_12995</name>
</gene>
<dbReference type="InterPro" id="IPR006644">
    <property type="entry name" value="Cadg"/>
</dbReference>
<dbReference type="SMART" id="SM00736">
    <property type="entry name" value="CADG"/>
    <property type="match status" value="1"/>
</dbReference>
<evidence type="ECO:0000313" key="3">
    <source>
        <dbReference type="EMBL" id="RXQ91014.1"/>
    </source>
</evidence>
<proteinExistence type="predicted"/>
<keyword evidence="1" id="KW-0732">Signal</keyword>
<reference evidence="3 4" key="1">
    <citation type="submission" date="2019-01" db="EMBL/GenBank/DDBJ databases">
        <title>Ancylomarina salipaludis sp. nov., isolated from a salt marsh.</title>
        <authorList>
            <person name="Yoon J.-H."/>
        </authorList>
    </citation>
    <scope>NUCLEOTIDE SEQUENCE [LARGE SCALE GENOMIC DNA]</scope>
    <source>
        <strain evidence="3 4">SHSM-M15</strain>
    </source>
</reference>
<accession>A0A4Q1JJL4</accession>
<organism evidence="3 4">
    <name type="scientific">Ancylomarina salipaludis</name>
    <dbReference type="NCBI Taxonomy" id="2501299"/>
    <lineage>
        <taxon>Bacteria</taxon>
        <taxon>Pseudomonadati</taxon>
        <taxon>Bacteroidota</taxon>
        <taxon>Bacteroidia</taxon>
        <taxon>Marinilabiliales</taxon>
        <taxon>Marinifilaceae</taxon>
        <taxon>Ancylomarina</taxon>
    </lineage>
</organism>
<dbReference type="Pfam" id="PF18962">
    <property type="entry name" value="Por_Secre_tail"/>
    <property type="match status" value="1"/>
</dbReference>
<dbReference type="GO" id="GO:0016020">
    <property type="term" value="C:membrane"/>
    <property type="evidence" value="ECO:0007669"/>
    <property type="project" value="InterPro"/>
</dbReference>
<evidence type="ECO:0000313" key="4">
    <source>
        <dbReference type="Proteomes" id="UP000289703"/>
    </source>
</evidence>
<dbReference type="Pfam" id="PF05345">
    <property type="entry name" value="He_PIG"/>
    <property type="match status" value="1"/>
</dbReference>
<evidence type="ECO:0000256" key="1">
    <source>
        <dbReference type="SAM" id="SignalP"/>
    </source>
</evidence>
<evidence type="ECO:0000259" key="2">
    <source>
        <dbReference type="SMART" id="SM00736"/>
    </source>
</evidence>
<feature type="signal peptide" evidence="1">
    <location>
        <begin position="1"/>
        <end position="18"/>
    </location>
</feature>
<dbReference type="OrthoDB" id="8732671at2"/>
<dbReference type="RefSeq" id="WP_129255115.1">
    <property type="nucleotide sequence ID" value="NZ_SAXA01000012.1"/>
</dbReference>
<dbReference type="InterPro" id="IPR015919">
    <property type="entry name" value="Cadherin-like_sf"/>
</dbReference>
<sequence>MKRITLLLLLTLLLQIHADSQNKFIDWITPIKGDISTNKSLINDFCYSSGLLLVSGVVDNGKIIPTIRTILYNESEKELWRVDYQLREKKYENPKVCVTVMDIQKNCYVLVSDNYNLLLLKYSSAGDLLYEKNLNNVSNKSHMTVDENQNIYLSTQASDYNLLKIDKNGEFVWKKKINGVFINKIKLNSNNQLLIYDNRSLFAKYSTDGEKLSLFYGQVRNDYYSYSILEDGSVVKISNGQEQYTITKYGINDSLIFTKTFEDAIENSSDSKKYNFSHSRIFNSNNNIRLFVTHYIIENDQHVGYRTKLFTLNESGEVINEQMFESPEIGSGENNFLEHTSIDKSNYIVFAKSEYVDGKYTNTSTCIIKYNEKGDLVYKKAYDLNTDYENITPKKIIINSNNELLILCNEYSGLDYSSKKYKFSRGVIMRFSPSGEFISKILYDGEGKGENRIEFLGTDSNNNTIAVGKDENSNLLITKIDTKGELVYTKKIEFETRRYQDFDCTIGKNDDILIVYKPDRDNFFFFTKVDSDANILKSKRISSKSSLFNMHIDNDLNSYFWYYNNDEQKFKSLKLDSEFNTVYDIVSSDNNFSSMQKVSAVADSCMFRYVTETDFIEKISFETGAVEWRVKNNSITTVNEIKLNLKNNSFYLIGKNMVADTYNTYLSITKIDLEGNILWNKNFDDIKDLNYFIAKPDNTAIVFYKDGAIKSMKIDRDGNSNPLDTPIKNQYISGHYSNNTHTYLFCNERTVVFDSNENYLYCNLIENDSTIDYCRKYFNRVDKNHNIIGAANTYGIGVVYKYKMDMERVNLPPVAEVINDTIYKDDVYQYFSENLKISDPNNDLLSYEIVSSSMENPYLNNYASYTSLSGKMIRGKYTTSVKATDPFGESITVNYISYCGKNLNHTIKPIANQIAHVNNRFSYRLQVINPDKNSLEYRLVDAPSWMHMFGSSCEGYPSQEDVGKTFKVKVEIKDIVFEDEITTEFNVEVKEQNNLPEITSVCSTKSIEAGEEFNYTISVQDIDNDTLTYKIENCPSWLNWNSETNTVSGESSLKTIGTYSFSITVSDAYGGTDREYIDLSVINSNNSAPETSSPIKQAHVFNDYTYLLNINDKDGDAVDVSIIEKPSWINYSDEGKVFYGFPKKKDYGVHALKFKISDKSITSEKYMLVNVTHPTNKKPIIISPPILEFTSGEEYVYNIDFYDPDYDRVSVRILEKPDWLTFDATYNTLSGKTDNYVGSFKIKIMVVDEFDSSSVQEFEVFNSTITSIEDVRDSQIKIYPNPVNDYLNIEYLPQTNEALSIYLLDINGRRIKTFVHNNRSDLLGIEKSYNVSYLKPGLYIISIVDGEKTANYKIIKQ</sequence>
<dbReference type="GO" id="GO:0005509">
    <property type="term" value="F:calcium ion binding"/>
    <property type="evidence" value="ECO:0007669"/>
    <property type="project" value="InterPro"/>
</dbReference>
<dbReference type="SUPFAM" id="SSF63829">
    <property type="entry name" value="Calcium-dependent phosphotriesterase"/>
    <property type="match status" value="1"/>
</dbReference>
<dbReference type="SUPFAM" id="SSF49313">
    <property type="entry name" value="Cadherin-like"/>
    <property type="match status" value="3"/>
</dbReference>
<keyword evidence="4" id="KW-1185">Reference proteome</keyword>
<name>A0A4Q1JJL4_9BACT</name>